<dbReference type="InterPro" id="IPR054186">
    <property type="entry name" value="DUF6891"/>
</dbReference>
<proteinExistence type="predicted"/>
<reference evidence="2 3" key="1">
    <citation type="submission" date="2015-06" db="EMBL/GenBank/DDBJ databases">
        <title>Cloning and characterization of the uncialamcin biosynthetic gene cluster.</title>
        <authorList>
            <person name="Yan X."/>
            <person name="Huang T."/>
            <person name="Ge H."/>
            <person name="Shen B."/>
        </authorList>
    </citation>
    <scope>NUCLEOTIDE SEQUENCE [LARGE SCALE GENOMIC DNA]</scope>
    <source>
        <strain evidence="2 3">DCA2648</strain>
    </source>
</reference>
<dbReference type="Proteomes" id="UP000186455">
    <property type="component" value="Unassembled WGS sequence"/>
</dbReference>
<accession>A0A1Q4V5W3</accession>
<dbReference type="Pfam" id="PF21831">
    <property type="entry name" value="DUF6891"/>
    <property type="match status" value="1"/>
</dbReference>
<organism evidence="2 3">
    <name type="scientific">Streptomyces uncialis</name>
    <dbReference type="NCBI Taxonomy" id="1048205"/>
    <lineage>
        <taxon>Bacteria</taxon>
        <taxon>Bacillati</taxon>
        <taxon>Actinomycetota</taxon>
        <taxon>Actinomycetes</taxon>
        <taxon>Kitasatosporales</taxon>
        <taxon>Streptomycetaceae</taxon>
        <taxon>Streptomyces</taxon>
    </lineage>
</organism>
<protein>
    <recommendedName>
        <fullName evidence="1">DUF6891 domain-containing protein</fullName>
    </recommendedName>
</protein>
<dbReference type="AlphaFoldDB" id="A0A1Q4V5W3"/>
<gene>
    <name evidence="2" type="ORF">AB852_21915</name>
</gene>
<evidence type="ECO:0000313" key="2">
    <source>
        <dbReference type="EMBL" id="OKH93238.1"/>
    </source>
</evidence>
<dbReference type="EMBL" id="LFBV01000005">
    <property type="protein sequence ID" value="OKH93238.1"/>
    <property type="molecule type" value="Genomic_DNA"/>
</dbReference>
<evidence type="ECO:0000259" key="1">
    <source>
        <dbReference type="Pfam" id="PF21831"/>
    </source>
</evidence>
<sequence>MPVKVESEDGSVTLAPSPGQLRELVGRIGGQDDHFLVVQRVPDLPDVFVQVWHVTGREYRLEHRESRSRFFGTVIAPQGVEQVAEAVLGWARGDEDWGRDLRWKPVDVDPPEEVPPLPDELREPVEERIRELLRCGYLDREGLAEAAEEWLVGSEEAERAGPAQDDRPVSPEQARVLVDGLWLERVAESARWTGTTDPERLTRAFAALEGAGITAREDFTCCRGCGLAEIGAEAADGARGFVFFHEQQTEAAAAGGGLFLLYGGFDGSAATAAAVGHEVVAALSAAGLSTQWDGSAGTALVVSPLDWRKRLVG</sequence>
<keyword evidence="3" id="KW-1185">Reference proteome</keyword>
<comment type="caution">
    <text evidence="2">The sequence shown here is derived from an EMBL/GenBank/DDBJ whole genome shotgun (WGS) entry which is preliminary data.</text>
</comment>
<evidence type="ECO:0000313" key="3">
    <source>
        <dbReference type="Proteomes" id="UP000186455"/>
    </source>
</evidence>
<dbReference type="STRING" id="1048205.AB852_21915"/>
<name>A0A1Q4V5W3_9ACTN</name>
<feature type="domain" description="DUF6891" evidence="1">
    <location>
        <begin position="119"/>
        <end position="311"/>
    </location>
</feature>